<dbReference type="EMBL" id="BMMF01000025">
    <property type="protein sequence ID" value="GGK55697.1"/>
    <property type="molecule type" value="Genomic_DNA"/>
</dbReference>
<feature type="region of interest" description="Disordered" evidence="1">
    <location>
        <begin position="76"/>
        <end position="97"/>
    </location>
</feature>
<evidence type="ECO:0000313" key="4">
    <source>
        <dbReference type="Proteomes" id="UP000600449"/>
    </source>
</evidence>
<dbReference type="Proteomes" id="UP000600449">
    <property type="component" value="Unassembled WGS sequence"/>
</dbReference>
<evidence type="ECO:0000313" key="3">
    <source>
        <dbReference type="EMBL" id="GGK55697.1"/>
    </source>
</evidence>
<evidence type="ECO:0000256" key="1">
    <source>
        <dbReference type="SAM" id="MobiDB-lite"/>
    </source>
</evidence>
<feature type="signal peptide" evidence="2">
    <location>
        <begin position="1"/>
        <end position="24"/>
    </location>
</feature>
<gene>
    <name evidence="3" type="ORF">GCM10011322_47920</name>
</gene>
<sequence>MKTTIKTVIIAGFAFAGLAAPALAQPVSGPSAQQEITLYDAPRQDDGFHRMPSARLDVSETGSLFARSVGLTDEQEITLYDAPQQDDGFHRDPANRR</sequence>
<feature type="chain" id="PRO_5037034608" evidence="2">
    <location>
        <begin position="25"/>
        <end position="97"/>
    </location>
</feature>
<dbReference type="AlphaFoldDB" id="A0A917VAH7"/>
<reference evidence="3 4" key="1">
    <citation type="journal article" date="2014" name="Int. J. Syst. Evol. Microbiol.">
        <title>Complete genome sequence of Corynebacterium casei LMG S-19264T (=DSM 44701T), isolated from a smear-ripened cheese.</title>
        <authorList>
            <consortium name="US DOE Joint Genome Institute (JGI-PGF)"/>
            <person name="Walter F."/>
            <person name="Albersmeier A."/>
            <person name="Kalinowski J."/>
            <person name="Ruckert C."/>
        </authorList>
    </citation>
    <scope>NUCLEOTIDE SEQUENCE [LARGE SCALE GENOMIC DNA]</scope>
    <source>
        <strain evidence="3 4">CGMCC 1.9161</strain>
    </source>
</reference>
<protein>
    <submittedName>
        <fullName evidence="3">Uncharacterized protein</fullName>
    </submittedName>
</protein>
<name>A0A917VAH7_9HYPH</name>
<accession>A0A917VAH7</accession>
<feature type="compositionally biased region" description="Basic and acidic residues" evidence="1">
    <location>
        <begin position="87"/>
        <end position="97"/>
    </location>
</feature>
<keyword evidence="4" id="KW-1185">Reference proteome</keyword>
<organism evidence="3 4">
    <name type="scientific">Salinarimonas ramus</name>
    <dbReference type="NCBI Taxonomy" id="690164"/>
    <lineage>
        <taxon>Bacteria</taxon>
        <taxon>Pseudomonadati</taxon>
        <taxon>Pseudomonadota</taxon>
        <taxon>Alphaproteobacteria</taxon>
        <taxon>Hyphomicrobiales</taxon>
        <taxon>Salinarimonadaceae</taxon>
        <taxon>Salinarimonas</taxon>
    </lineage>
</organism>
<dbReference type="RefSeq" id="WP_188915814.1">
    <property type="nucleotide sequence ID" value="NZ_BMMF01000025.1"/>
</dbReference>
<comment type="caution">
    <text evidence="3">The sequence shown here is derived from an EMBL/GenBank/DDBJ whole genome shotgun (WGS) entry which is preliminary data.</text>
</comment>
<keyword evidence="2" id="KW-0732">Signal</keyword>
<evidence type="ECO:0000256" key="2">
    <source>
        <dbReference type="SAM" id="SignalP"/>
    </source>
</evidence>
<proteinExistence type="predicted"/>